<name>A0A919M595_9ACTN</name>
<organism evidence="3 4">
    <name type="scientific">Actinoplanes cyaneus</name>
    <dbReference type="NCBI Taxonomy" id="52696"/>
    <lineage>
        <taxon>Bacteria</taxon>
        <taxon>Bacillati</taxon>
        <taxon>Actinomycetota</taxon>
        <taxon>Actinomycetes</taxon>
        <taxon>Micromonosporales</taxon>
        <taxon>Micromonosporaceae</taxon>
        <taxon>Actinoplanes</taxon>
    </lineage>
</organism>
<evidence type="ECO:0000256" key="1">
    <source>
        <dbReference type="SAM" id="MobiDB-lite"/>
    </source>
</evidence>
<reference evidence="3" key="1">
    <citation type="submission" date="2021-01" db="EMBL/GenBank/DDBJ databases">
        <title>Whole genome shotgun sequence of Actinoplanes cyaneus NBRC 14990.</title>
        <authorList>
            <person name="Komaki H."/>
            <person name="Tamura T."/>
        </authorList>
    </citation>
    <scope>NUCLEOTIDE SEQUENCE</scope>
    <source>
        <strain evidence="3">NBRC 14990</strain>
    </source>
</reference>
<protein>
    <recommendedName>
        <fullName evidence="5">F420-dependent oxidoreductase</fullName>
    </recommendedName>
</protein>
<keyword evidence="2" id="KW-0812">Transmembrane</keyword>
<feature type="region of interest" description="Disordered" evidence="1">
    <location>
        <begin position="216"/>
        <end position="237"/>
    </location>
</feature>
<keyword evidence="2" id="KW-1133">Transmembrane helix</keyword>
<proteinExistence type="predicted"/>
<dbReference type="AlphaFoldDB" id="A0A919M595"/>
<feature type="transmembrane region" description="Helical" evidence="2">
    <location>
        <begin position="49"/>
        <end position="68"/>
    </location>
</feature>
<dbReference type="NCBIfam" id="NF038065">
    <property type="entry name" value="Pr6Pr"/>
    <property type="match status" value="1"/>
</dbReference>
<feature type="transmembrane region" description="Helical" evidence="2">
    <location>
        <begin position="80"/>
        <end position="99"/>
    </location>
</feature>
<evidence type="ECO:0008006" key="5">
    <source>
        <dbReference type="Google" id="ProtNLM"/>
    </source>
</evidence>
<feature type="transmembrane region" description="Helical" evidence="2">
    <location>
        <begin position="179"/>
        <end position="203"/>
    </location>
</feature>
<dbReference type="Proteomes" id="UP000619479">
    <property type="component" value="Unassembled WGS sequence"/>
</dbReference>
<sequence length="237" mass="25457">MKSRVWHGTLALIVLASLITQIVLTATDTAPHAGPAVHETLVTRFVRLFSFFTIQSNLLLLIAIVALVRDPGRDGRVWRVIRLDALLGIVITGIVYSTILAGQVELHGAAYLADLGFHYIAPWAALLGWLLFGPRPRIDARTLAWAALWPVLWIGYTLAHGAVTGWYPYPFTDVNSLGYPAVLVNLGAVVLLAAVLAAVLRLLDTRLPSGSAIGPGSAAPVVPRPRSGAESVAHRDK</sequence>
<feature type="transmembrane region" description="Helical" evidence="2">
    <location>
        <begin position="144"/>
        <end position="167"/>
    </location>
</feature>
<feature type="transmembrane region" description="Helical" evidence="2">
    <location>
        <begin position="111"/>
        <end position="132"/>
    </location>
</feature>
<evidence type="ECO:0000313" key="3">
    <source>
        <dbReference type="EMBL" id="GID65003.1"/>
    </source>
</evidence>
<gene>
    <name evidence="3" type="ORF">Acy02nite_28840</name>
</gene>
<dbReference type="InterPro" id="IPR049713">
    <property type="entry name" value="Pr6Pr-like"/>
</dbReference>
<dbReference type="EMBL" id="BOMH01000019">
    <property type="protein sequence ID" value="GID65003.1"/>
    <property type="molecule type" value="Genomic_DNA"/>
</dbReference>
<dbReference type="RefSeq" id="WP_203740740.1">
    <property type="nucleotide sequence ID" value="NZ_BAAAUC010000065.1"/>
</dbReference>
<evidence type="ECO:0000313" key="4">
    <source>
        <dbReference type="Proteomes" id="UP000619479"/>
    </source>
</evidence>
<keyword evidence="2" id="KW-0472">Membrane</keyword>
<comment type="caution">
    <text evidence="3">The sequence shown here is derived from an EMBL/GenBank/DDBJ whole genome shotgun (WGS) entry which is preliminary data.</text>
</comment>
<keyword evidence="4" id="KW-1185">Reference proteome</keyword>
<accession>A0A919M595</accession>
<evidence type="ECO:0000256" key="2">
    <source>
        <dbReference type="SAM" id="Phobius"/>
    </source>
</evidence>